<dbReference type="PANTHER" id="PTHR42911:SF1">
    <property type="entry name" value="MODULATOR OF FTSH PROTEASE HFLC"/>
    <property type="match status" value="1"/>
</dbReference>
<dbReference type="EMBL" id="JTJM01000024">
    <property type="protein sequence ID" value="OBW92117.1"/>
    <property type="molecule type" value="Genomic_DNA"/>
</dbReference>
<keyword evidence="3 7" id="KW-0812">Transmembrane</keyword>
<dbReference type="RefSeq" id="WP_065239272.1">
    <property type="nucleotide sequence ID" value="NZ_JTJM01000024.1"/>
</dbReference>
<evidence type="ECO:0000256" key="5">
    <source>
        <dbReference type="ARBA" id="ARBA00023136"/>
    </source>
</evidence>
<dbReference type="InterPro" id="IPR010200">
    <property type="entry name" value="HflC"/>
</dbReference>
<dbReference type="PIRSF" id="PIRSF005651">
    <property type="entry name" value="HflC"/>
    <property type="match status" value="1"/>
</dbReference>
<dbReference type="SUPFAM" id="SSF117892">
    <property type="entry name" value="Band 7/SPFH domain"/>
    <property type="match status" value="1"/>
</dbReference>
<dbReference type="Pfam" id="PF01145">
    <property type="entry name" value="Band_7"/>
    <property type="match status" value="1"/>
</dbReference>
<comment type="subcellular location">
    <subcellularLocation>
        <location evidence="1">Membrane</location>
        <topology evidence="1">Single-pass membrane protein</topology>
    </subcellularLocation>
</comment>
<dbReference type="OrthoDB" id="9812991at2"/>
<sequence length="297" mass="33330">MRKFLVPIIVVIAVILYTSIIVVPEGARGIMLRFGKVQRDADNKVVVYNPGLHFKIPVIDGIKILNARIQTLDGQADRFVTVEKKDLLVDSYVKWRIADFGKFFTSTGGGDYLRADSLLRRKVNDRLRSEIGSRTIKDIVSGTRGELMLDARKALNTGTDSTSELGIEVIDVRIKQINLPEEVSSSIYQRMRAERDAVAREHRSQGQEKAAFIQADVDRKVTVILANANKKAQELRGEGDAVAAKIYADGFGQAPEFYNFIRSLKAYEKSFAQSDNLLIVKPDSEFFKFMQRPAGQE</sequence>
<reference evidence="9 10" key="1">
    <citation type="submission" date="2014-11" db="EMBL/GenBank/DDBJ databases">
        <title>Pan-genome of Gallibacterium spp.</title>
        <authorList>
            <person name="Kudirkiene E."/>
            <person name="Bojesen A.M."/>
        </authorList>
    </citation>
    <scope>NUCLEOTIDE SEQUENCE [LARGE SCALE GENOMIC DNA]</scope>
    <source>
        <strain evidence="9 10">F151</strain>
    </source>
</reference>
<dbReference type="NCBIfam" id="TIGR01932">
    <property type="entry name" value="hflC"/>
    <property type="match status" value="2"/>
</dbReference>
<organism evidence="9 10">
    <name type="scientific">Gallibacterium genomosp. 3</name>
    <dbReference type="NCBI Taxonomy" id="505345"/>
    <lineage>
        <taxon>Bacteria</taxon>
        <taxon>Pseudomonadati</taxon>
        <taxon>Pseudomonadota</taxon>
        <taxon>Gammaproteobacteria</taxon>
        <taxon>Pasteurellales</taxon>
        <taxon>Pasteurellaceae</taxon>
        <taxon>Gallibacterium</taxon>
    </lineage>
</organism>
<evidence type="ECO:0000313" key="9">
    <source>
        <dbReference type="EMBL" id="OBW92117.1"/>
    </source>
</evidence>
<evidence type="ECO:0000256" key="4">
    <source>
        <dbReference type="ARBA" id="ARBA00022989"/>
    </source>
</evidence>
<accession>A0A1A7NPK0</accession>
<comment type="similarity">
    <text evidence="2 6">Belongs to the band 7/mec-2 family. HflC subfamily.</text>
</comment>
<dbReference type="Gene3D" id="3.30.479.30">
    <property type="entry name" value="Band 7 domain"/>
    <property type="match status" value="1"/>
</dbReference>
<gene>
    <name evidence="9" type="ORF">QV01_05675</name>
</gene>
<comment type="function">
    <text evidence="6">HflC and HflK could regulate a protease.</text>
</comment>
<dbReference type="InterPro" id="IPR036013">
    <property type="entry name" value="Band_7/SPFH_dom_sf"/>
</dbReference>
<dbReference type="PATRIC" id="fig|505345.7.peg.1130"/>
<dbReference type="SMART" id="SM00244">
    <property type="entry name" value="PHB"/>
    <property type="match status" value="1"/>
</dbReference>
<evidence type="ECO:0000256" key="3">
    <source>
        <dbReference type="ARBA" id="ARBA00022692"/>
    </source>
</evidence>
<dbReference type="GO" id="GO:0016020">
    <property type="term" value="C:membrane"/>
    <property type="evidence" value="ECO:0007669"/>
    <property type="project" value="UniProtKB-SubCell"/>
</dbReference>
<keyword evidence="10" id="KW-1185">Reference proteome</keyword>
<keyword evidence="4 7" id="KW-1133">Transmembrane helix</keyword>
<evidence type="ECO:0000256" key="2">
    <source>
        <dbReference type="ARBA" id="ARBA00007862"/>
    </source>
</evidence>
<dbReference type="PANTHER" id="PTHR42911">
    <property type="entry name" value="MODULATOR OF FTSH PROTEASE HFLC"/>
    <property type="match status" value="1"/>
</dbReference>
<dbReference type="AlphaFoldDB" id="A0A1A7NPK0"/>
<evidence type="ECO:0000259" key="8">
    <source>
        <dbReference type="SMART" id="SM00244"/>
    </source>
</evidence>
<evidence type="ECO:0000256" key="7">
    <source>
        <dbReference type="SAM" id="Phobius"/>
    </source>
</evidence>
<keyword evidence="5 7" id="KW-0472">Membrane</keyword>
<evidence type="ECO:0000313" key="10">
    <source>
        <dbReference type="Proteomes" id="UP000243558"/>
    </source>
</evidence>
<evidence type="ECO:0000256" key="6">
    <source>
        <dbReference type="PIRNR" id="PIRNR005651"/>
    </source>
</evidence>
<feature type="transmembrane region" description="Helical" evidence="7">
    <location>
        <begin position="6"/>
        <end position="23"/>
    </location>
</feature>
<dbReference type="CDD" id="cd03405">
    <property type="entry name" value="SPFH_HflC"/>
    <property type="match status" value="1"/>
</dbReference>
<comment type="caution">
    <text evidence="9">The sequence shown here is derived from an EMBL/GenBank/DDBJ whole genome shotgun (WGS) entry which is preliminary data.</text>
</comment>
<protein>
    <recommendedName>
        <fullName evidence="6">Protein HflC</fullName>
    </recommendedName>
</protein>
<evidence type="ECO:0000256" key="1">
    <source>
        <dbReference type="ARBA" id="ARBA00004167"/>
    </source>
</evidence>
<proteinExistence type="inferred from homology"/>
<name>A0A1A7NPK0_9PAST</name>
<feature type="domain" description="Band 7" evidence="8">
    <location>
        <begin position="18"/>
        <end position="191"/>
    </location>
</feature>
<dbReference type="InterPro" id="IPR001107">
    <property type="entry name" value="Band_7"/>
</dbReference>
<dbReference type="Proteomes" id="UP000243558">
    <property type="component" value="Unassembled WGS sequence"/>
</dbReference>